<evidence type="ECO:0000313" key="2">
    <source>
        <dbReference type="Proteomes" id="UP000287527"/>
    </source>
</evidence>
<protein>
    <recommendedName>
        <fullName evidence="3">DUF4249 family protein</fullName>
    </recommendedName>
</protein>
<evidence type="ECO:0008006" key="3">
    <source>
        <dbReference type="Google" id="ProtNLM"/>
    </source>
</evidence>
<evidence type="ECO:0000313" key="1">
    <source>
        <dbReference type="EMBL" id="RWW91947.1"/>
    </source>
</evidence>
<dbReference type="OrthoDB" id="1375129at2"/>
<dbReference type="RefSeq" id="WP_128391214.1">
    <property type="nucleotide sequence ID" value="NZ_SBII01000015.1"/>
</dbReference>
<sequence>MAVLCFTACEKDTFLPYYPSQTRGKMTIIAYATDSINIDANAKPLLFDDEDIFIKNINEIYEFVSFDNQDEVLHIKDYQTGLTIHTYTYANAAPRDTISFFYKKDYFIDNVLSFKKGSLSQTGRTGYKFIFPNMGAYSGSTYTGALDAIIRNLSGQVLGVAQNITKEDFSTFVEYPFNPPPVIKVELVKHGTNESYIGGKQIIVEMVMQSNKSKMIVLEETQDESNTFTGVTGSIDLTQYFDFQQE</sequence>
<keyword evidence="2" id="KW-1185">Reference proteome</keyword>
<proteinExistence type="predicted"/>
<dbReference type="Proteomes" id="UP000287527">
    <property type="component" value="Unassembled WGS sequence"/>
</dbReference>
<reference evidence="1 2" key="1">
    <citation type="submission" date="2019-01" db="EMBL/GenBank/DDBJ databases">
        <title>Flavobacterium sp. nov.,isolated from freshwater.</title>
        <authorList>
            <person name="Zhang R."/>
            <person name="Du Z.-J."/>
        </authorList>
    </citation>
    <scope>NUCLEOTIDE SEQUENCE [LARGE SCALE GENOMIC DNA]</scope>
    <source>
        <strain evidence="1 2">1E403</strain>
    </source>
</reference>
<organism evidence="1 2">
    <name type="scientific">Flavobacterium cerinum</name>
    <dbReference type="NCBI Taxonomy" id="2502784"/>
    <lineage>
        <taxon>Bacteria</taxon>
        <taxon>Pseudomonadati</taxon>
        <taxon>Bacteroidota</taxon>
        <taxon>Flavobacteriia</taxon>
        <taxon>Flavobacteriales</taxon>
        <taxon>Flavobacteriaceae</taxon>
        <taxon>Flavobacterium</taxon>
    </lineage>
</organism>
<name>A0A444GLZ0_9FLAO</name>
<dbReference type="EMBL" id="SBII01000015">
    <property type="protein sequence ID" value="RWW91947.1"/>
    <property type="molecule type" value="Genomic_DNA"/>
</dbReference>
<dbReference type="AlphaFoldDB" id="A0A444GLZ0"/>
<gene>
    <name evidence="1" type="ORF">EPI11_17115</name>
</gene>
<accession>A0A444GLZ0</accession>
<comment type="caution">
    <text evidence="1">The sequence shown here is derived from an EMBL/GenBank/DDBJ whole genome shotgun (WGS) entry which is preliminary data.</text>
</comment>